<dbReference type="AlphaFoldDB" id="A0A835PFX8"/>
<evidence type="ECO:0000313" key="1">
    <source>
        <dbReference type="EMBL" id="KAG0452404.1"/>
    </source>
</evidence>
<dbReference type="EMBL" id="JADCNM010000014">
    <property type="protein sequence ID" value="KAG0453463.1"/>
    <property type="molecule type" value="Genomic_DNA"/>
</dbReference>
<dbReference type="Proteomes" id="UP000636800">
    <property type="component" value="Unassembled WGS sequence"/>
</dbReference>
<protein>
    <submittedName>
        <fullName evidence="1">Uncharacterized protein</fullName>
    </submittedName>
</protein>
<evidence type="ECO:0000313" key="4">
    <source>
        <dbReference type="Proteomes" id="UP000639772"/>
    </source>
</evidence>
<accession>A0A835PFX8</accession>
<gene>
    <name evidence="2" type="ORF">HPP92_024767</name>
    <name evidence="1" type="ORF">HPP92_025068</name>
</gene>
<sequence>MGGHQQQPPAAAGVWRQLYEADEDLCGRAVVGSQRTCSATTSRKYGDVLEAAVISTSSPAVPRLRFVGIYINKYFVFSTYVDLHGQLAGRPEGPPSSYSSLNTRLRRPKNTGTYFIPPFGNGAGIAGGGGFQRSAPIPPTWYYPAGSPPPTACSLSYASSILARLFLSIPHSYGYPYKAAVNLGYSAKFNHAAAGVNYFPVHYSHQGRYGVAQLYDSNLPTKSIPTSSSLSPASWPGNLHHPIPFSGSHGHVGVSNPKAIDAPTTWNLAGAKLSDLFLQTLHSL</sequence>
<name>A0A835PFX8_VANPL</name>
<keyword evidence="3" id="KW-1185">Reference proteome</keyword>
<proteinExistence type="predicted"/>
<dbReference type="EMBL" id="JADCNL010000014">
    <property type="protein sequence ID" value="KAG0452404.1"/>
    <property type="molecule type" value="Genomic_DNA"/>
</dbReference>
<organism evidence="1 3">
    <name type="scientific">Vanilla planifolia</name>
    <name type="common">Vanilla</name>
    <dbReference type="NCBI Taxonomy" id="51239"/>
    <lineage>
        <taxon>Eukaryota</taxon>
        <taxon>Viridiplantae</taxon>
        <taxon>Streptophyta</taxon>
        <taxon>Embryophyta</taxon>
        <taxon>Tracheophyta</taxon>
        <taxon>Spermatophyta</taxon>
        <taxon>Magnoliopsida</taxon>
        <taxon>Liliopsida</taxon>
        <taxon>Asparagales</taxon>
        <taxon>Orchidaceae</taxon>
        <taxon>Vanilloideae</taxon>
        <taxon>Vanilleae</taxon>
        <taxon>Vanilla</taxon>
    </lineage>
</organism>
<evidence type="ECO:0000313" key="3">
    <source>
        <dbReference type="Proteomes" id="UP000636800"/>
    </source>
</evidence>
<evidence type="ECO:0000313" key="2">
    <source>
        <dbReference type="EMBL" id="KAG0453463.1"/>
    </source>
</evidence>
<comment type="caution">
    <text evidence="1">The sequence shown here is derived from an EMBL/GenBank/DDBJ whole genome shotgun (WGS) entry which is preliminary data.</text>
</comment>
<reference evidence="3 4" key="1">
    <citation type="journal article" date="2020" name="Nat. Food">
        <title>A phased Vanilla planifolia genome enables genetic improvement of flavour and production.</title>
        <authorList>
            <person name="Hasing T."/>
            <person name="Tang H."/>
            <person name="Brym M."/>
            <person name="Khazi F."/>
            <person name="Huang T."/>
            <person name="Chambers A.H."/>
        </authorList>
    </citation>
    <scope>NUCLEOTIDE SEQUENCE [LARGE SCALE GENOMIC DNA]</scope>
    <source>
        <tissue evidence="1">Leaf</tissue>
    </source>
</reference>
<dbReference type="Proteomes" id="UP000639772">
    <property type="component" value="Unassembled WGS sequence"/>
</dbReference>